<keyword evidence="2" id="KW-1185">Reference proteome</keyword>
<dbReference type="Proteomes" id="UP000479190">
    <property type="component" value="Unassembled WGS sequence"/>
</dbReference>
<accession>A0A6H5ISR4</accession>
<proteinExistence type="predicted"/>
<evidence type="ECO:0000313" key="2">
    <source>
        <dbReference type="Proteomes" id="UP000479190"/>
    </source>
</evidence>
<organism evidence="1 2">
    <name type="scientific">Trichogramma brassicae</name>
    <dbReference type="NCBI Taxonomy" id="86971"/>
    <lineage>
        <taxon>Eukaryota</taxon>
        <taxon>Metazoa</taxon>
        <taxon>Ecdysozoa</taxon>
        <taxon>Arthropoda</taxon>
        <taxon>Hexapoda</taxon>
        <taxon>Insecta</taxon>
        <taxon>Pterygota</taxon>
        <taxon>Neoptera</taxon>
        <taxon>Endopterygota</taxon>
        <taxon>Hymenoptera</taxon>
        <taxon>Apocrita</taxon>
        <taxon>Proctotrupomorpha</taxon>
        <taxon>Chalcidoidea</taxon>
        <taxon>Trichogrammatidae</taxon>
        <taxon>Trichogramma</taxon>
    </lineage>
</organism>
<sequence length="262" mass="29367">MILVLMDLLMINNAIVVDTEKDLLKKKTGLKLIILESESLTQQPNDTRMAIIQTSQNLYRRVALLSEVAVCIFCFSSAQTCAKSIHFSSPPDYRVFKSFYSDIDFYHALLQFPLPRVLELLDSTRNCCSCCLCFCRCCRRKNKTTGCASVRDKLTSYHTSFDSASSENNAEALAVVTRPYTVLGSEDVIYECIIKRDELGVAYIQILGVQLCESELARKVLKACRCQLTVYNSLATLPSVKVLTVSARGVHSRTRARGRACM</sequence>
<dbReference type="EMBL" id="CADCXV010000867">
    <property type="protein sequence ID" value="CAB0037767.1"/>
    <property type="molecule type" value="Genomic_DNA"/>
</dbReference>
<gene>
    <name evidence="1" type="ORF">TBRA_LOCUS9579</name>
</gene>
<dbReference type="AlphaFoldDB" id="A0A6H5ISR4"/>
<protein>
    <submittedName>
        <fullName evidence="1">Uncharacterized protein</fullName>
    </submittedName>
</protein>
<evidence type="ECO:0000313" key="1">
    <source>
        <dbReference type="EMBL" id="CAB0037767.1"/>
    </source>
</evidence>
<reference evidence="1 2" key="1">
    <citation type="submission" date="2020-02" db="EMBL/GenBank/DDBJ databases">
        <authorList>
            <person name="Ferguson B K."/>
        </authorList>
    </citation>
    <scope>NUCLEOTIDE SEQUENCE [LARGE SCALE GENOMIC DNA]</scope>
</reference>
<name>A0A6H5ISR4_9HYME</name>